<proteinExistence type="predicted"/>
<feature type="region of interest" description="Disordered" evidence="1">
    <location>
        <begin position="172"/>
        <end position="200"/>
    </location>
</feature>
<gene>
    <name evidence="2" type="ORF">BIW11_07406</name>
</gene>
<evidence type="ECO:0000313" key="2">
    <source>
        <dbReference type="EMBL" id="OQR77000.1"/>
    </source>
</evidence>
<dbReference type="Proteomes" id="UP000192247">
    <property type="component" value="Unassembled WGS sequence"/>
</dbReference>
<dbReference type="InParanoid" id="A0A1V9XU38"/>
<comment type="caution">
    <text evidence="2">The sequence shown here is derived from an EMBL/GenBank/DDBJ whole genome shotgun (WGS) entry which is preliminary data.</text>
</comment>
<feature type="region of interest" description="Disordered" evidence="1">
    <location>
        <begin position="107"/>
        <end position="155"/>
    </location>
</feature>
<dbReference type="AlphaFoldDB" id="A0A1V9XU38"/>
<name>A0A1V9XU38_9ACAR</name>
<keyword evidence="3" id="KW-1185">Reference proteome</keyword>
<feature type="compositionally biased region" description="Polar residues" evidence="1">
    <location>
        <begin position="108"/>
        <end position="118"/>
    </location>
</feature>
<reference evidence="2 3" key="1">
    <citation type="journal article" date="2017" name="Gigascience">
        <title>Draft genome of the honey bee ectoparasitic mite, Tropilaelaps mercedesae, is shaped by the parasitic life history.</title>
        <authorList>
            <person name="Dong X."/>
            <person name="Armstrong S.D."/>
            <person name="Xia D."/>
            <person name="Makepeace B.L."/>
            <person name="Darby A.C."/>
            <person name="Kadowaki T."/>
        </authorList>
    </citation>
    <scope>NUCLEOTIDE SEQUENCE [LARGE SCALE GENOMIC DNA]</scope>
    <source>
        <strain evidence="2">Wuxi-XJTLU</strain>
    </source>
</reference>
<feature type="compositionally biased region" description="Basic residues" evidence="1">
    <location>
        <begin position="173"/>
        <end position="182"/>
    </location>
</feature>
<protein>
    <submittedName>
        <fullName evidence="2">Uncharacterized protein</fullName>
    </submittedName>
</protein>
<evidence type="ECO:0000313" key="3">
    <source>
        <dbReference type="Proteomes" id="UP000192247"/>
    </source>
</evidence>
<sequence length="200" mass="21645">MAAGPGWSSDVTGEIMPTVDSRFHQHPLRESMIEPIPPNARRPLSPGERREVLQMVPAVPRRLPLVPIEPMGAIHVDMGSHWRGGGGVQSPTGGPCASAYFSRRPLSPVSQNNANNIKRSGGDDLLMGSGLRGPDMRRQSVATDSPAGSLQEHRGVSNPLAKFFVNPLERSRGYGHHGRHGSRFSVAEPPHAHGGQHRIY</sequence>
<organism evidence="2 3">
    <name type="scientific">Tropilaelaps mercedesae</name>
    <dbReference type="NCBI Taxonomy" id="418985"/>
    <lineage>
        <taxon>Eukaryota</taxon>
        <taxon>Metazoa</taxon>
        <taxon>Ecdysozoa</taxon>
        <taxon>Arthropoda</taxon>
        <taxon>Chelicerata</taxon>
        <taxon>Arachnida</taxon>
        <taxon>Acari</taxon>
        <taxon>Parasitiformes</taxon>
        <taxon>Mesostigmata</taxon>
        <taxon>Gamasina</taxon>
        <taxon>Dermanyssoidea</taxon>
        <taxon>Laelapidae</taxon>
        <taxon>Tropilaelaps</taxon>
    </lineage>
</organism>
<evidence type="ECO:0000256" key="1">
    <source>
        <dbReference type="SAM" id="MobiDB-lite"/>
    </source>
</evidence>
<dbReference type="EMBL" id="MNPL01004070">
    <property type="protein sequence ID" value="OQR77000.1"/>
    <property type="molecule type" value="Genomic_DNA"/>
</dbReference>
<accession>A0A1V9XU38</accession>
<feature type="compositionally biased region" description="Low complexity" evidence="1">
    <location>
        <begin position="123"/>
        <end position="133"/>
    </location>
</feature>